<name>A0A8S9RCF9_BRACR</name>
<evidence type="ECO:0000313" key="2">
    <source>
        <dbReference type="Proteomes" id="UP000712600"/>
    </source>
</evidence>
<dbReference type="EMBL" id="QGKX02000095">
    <property type="protein sequence ID" value="KAF3570481.1"/>
    <property type="molecule type" value="Genomic_DNA"/>
</dbReference>
<protein>
    <submittedName>
        <fullName evidence="1">Uncharacterized protein</fullName>
    </submittedName>
</protein>
<evidence type="ECO:0000313" key="1">
    <source>
        <dbReference type="EMBL" id="KAF3570481.1"/>
    </source>
</evidence>
<sequence length="119" mass="13139">MLDQPIARHGSALCPWLGYSFGVAPSSSVVDRPLALTTHQQLRCYHQVLAPRHTHTLLSLLTVALFRRRETGFSLEVSFGSSLLKTKALYKVVFSSPVLVIIGGYFPSNEFLFRCGSGD</sequence>
<proteinExistence type="predicted"/>
<organism evidence="1 2">
    <name type="scientific">Brassica cretica</name>
    <name type="common">Mustard</name>
    <dbReference type="NCBI Taxonomy" id="69181"/>
    <lineage>
        <taxon>Eukaryota</taxon>
        <taxon>Viridiplantae</taxon>
        <taxon>Streptophyta</taxon>
        <taxon>Embryophyta</taxon>
        <taxon>Tracheophyta</taxon>
        <taxon>Spermatophyta</taxon>
        <taxon>Magnoliopsida</taxon>
        <taxon>eudicotyledons</taxon>
        <taxon>Gunneridae</taxon>
        <taxon>Pentapetalae</taxon>
        <taxon>rosids</taxon>
        <taxon>malvids</taxon>
        <taxon>Brassicales</taxon>
        <taxon>Brassicaceae</taxon>
        <taxon>Brassiceae</taxon>
        <taxon>Brassica</taxon>
    </lineage>
</organism>
<dbReference type="AlphaFoldDB" id="A0A8S9RCF9"/>
<gene>
    <name evidence="1" type="ORF">F2Q69_00062287</name>
</gene>
<comment type="caution">
    <text evidence="1">The sequence shown here is derived from an EMBL/GenBank/DDBJ whole genome shotgun (WGS) entry which is preliminary data.</text>
</comment>
<dbReference type="Proteomes" id="UP000712600">
    <property type="component" value="Unassembled WGS sequence"/>
</dbReference>
<reference evidence="1" key="1">
    <citation type="submission" date="2019-12" db="EMBL/GenBank/DDBJ databases">
        <title>Genome sequencing and annotation of Brassica cretica.</title>
        <authorList>
            <person name="Studholme D.J."/>
            <person name="Sarris P."/>
        </authorList>
    </citation>
    <scope>NUCLEOTIDE SEQUENCE</scope>
    <source>
        <strain evidence="1">PFS-109/04</strain>
        <tissue evidence="1">Leaf</tissue>
    </source>
</reference>
<accession>A0A8S9RCF9</accession>